<dbReference type="AlphaFoldDB" id="A0A1D7UCT8"/>
<evidence type="ECO:0000313" key="2">
    <source>
        <dbReference type="Proteomes" id="UP000094969"/>
    </source>
</evidence>
<dbReference type="OrthoDB" id="8127200at2"/>
<organism evidence="1 2">
    <name type="scientific">Bosea vaviloviae</name>
    <dbReference type="NCBI Taxonomy" id="1526658"/>
    <lineage>
        <taxon>Bacteria</taxon>
        <taxon>Pseudomonadati</taxon>
        <taxon>Pseudomonadota</taxon>
        <taxon>Alphaproteobacteria</taxon>
        <taxon>Hyphomicrobiales</taxon>
        <taxon>Boseaceae</taxon>
        <taxon>Bosea</taxon>
    </lineage>
</organism>
<reference evidence="1 2" key="1">
    <citation type="journal article" date="2015" name="Antonie Van Leeuwenhoek">
        <title>Bosea vaviloviae sp. nov., a new species of slow-growing rhizobia isolated from nodules of the relict species Vavilovia formosa (Stev.) Fed.</title>
        <authorList>
            <person name="Safronova V.I."/>
            <person name="Kuznetsova I.G."/>
            <person name="Sazanova A.L."/>
            <person name="Kimeklis A.K."/>
            <person name="Belimov A.A."/>
            <person name="Andronov E.E."/>
            <person name="Pinaev A.G."/>
            <person name="Chizhevskaya E.P."/>
            <person name="Pukhaev A.R."/>
            <person name="Popov K.P."/>
            <person name="Willems A."/>
            <person name="Tikhonovich I.A."/>
        </authorList>
    </citation>
    <scope>NUCLEOTIDE SEQUENCE [LARGE SCALE GENOMIC DNA]</scope>
    <source>
        <strain evidence="1 2">Vaf18</strain>
        <plasmid evidence="1">unnamed1</plasmid>
    </source>
</reference>
<evidence type="ECO:0000313" key="1">
    <source>
        <dbReference type="EMBL" id="AOO85186.1"/>
    </source>
</evidence>
<geneLocation type="plasmid" evidence="1 2">
    <name>unnamed1</name>
</geneLocation>
<dbReference type="Proteomes" id="UP000094969">
    <property type="component" value="Plasmid unnamed1"/>
</dbReference>
<keyword evidence="2" id="KW-1185">Reference proteome</keyword>
<keyword evidence="1" id="KW-0614">Plasmid</keyword>
<name>A0A1D7UCT8_9HYPH</name>
<gene>
    <name evidence="1" type="ORF">BHK69_30980</name>
</gene>
<proteinExistence type="predicted"/>
<protein>
    <submittedName>
        <fullName evidence="1">Uncharacterized protein</fullName>
    </submittedName>
</protein>
<sequence>MSYSDLTKPSPATATFADIWKDEIDANNKAYRETGDFRFAGGNAPATEAHFVIWSPAKSVVLSILNTATQCTSKQAGAGVRVKLCPMRLVIYEGIRTRVLDADRGCFLELDTFDGRVAPVATAYAAYDVPSRTVKTGLVIKGQAIDGCSHGIPVPP</sequence>
<accession>A0A1D7UCT8</accession>
<dbReference type="KEGG" id="bvv:BHK69_30980"/>
<dbReference type="EMBL" id="CP017148">
    <property type="protein sequence ID" value="AOO85186.1"/>
    <property type="molecule type" value="Genomic_DNA"/>
</dbReference>